<gene>
    <name evidence="2" type="ORF">SLS58_003103</name>
</gene>
<proteinExistence type="predicted"/>
<sequence>MPPGDFFNDSTPAAAPHTAKQPPAAPPAPAAPATTTKATSGPASDGIGIGISSDDNNNESSSSSSRPKTTADYLAAFPHLTELDKRILALPSDASFTPHTWADLQQLLAANALDQLTRSPSQTRAYLDWSASMRRLHGSTTTYLLRERLHWTPTRLAPDIAFACADPTATPFAHPDDVKVLRNDWPYGVEPGIAHLCVWLKTPLQLKPDDGDLTDAARGAVEAFVAKTFRGPVGEGGPGERVLWFKNWVGLQSVRGIDHVHVLVRDAPPELLEGWMN</sequence>
<evidence type="ECO:0000313" key="3">
    <source>
        <dbReference type="Proteomes" id="UP001521184"/>
    </source>
</evidence>
<protein>
    <recommendedName>
        <fullName evidence="4">N-acetylglucosamine-induced protein 1</fullName>
    </recommendedName>
</protein>
<evidence type="ECO:0000313" key="2">
    <source>
        <dbReference type="EMBL" id="KAL1646518.1"/>
    </source>
</evidence>
<comment type="caution">
    <text evidence="2">The sequence shown here is derived from an EMBL/GenBank/DDBJ whole genome shotgun (WGS) entry which is preliminary data.</text>
</comment>
<dbReference type="Proteomes" id="UP001521184">
    <property type="component" value="Unassembled WGS sequence"/>
</dbReference>
<feature type="region of interest" description="Disordered" evidence="1">
    <location>
        <begin position="1"/>
        <end position="69"/>
    </location>
</feature>
<feature type="compositionally biased region" description="Low complexity" evidence="1">
    <location>
        <begin position="11"/>
        <end position="22"/>
    </location>
</feature>
<name>A0ABR3TXT8_9PEZI</name>
<reference evidence="2 3" key="1">
    <citation type="journal article" date="2023" name="Plant Dis.">
        <title>First Report of Diplodia intermedia Causing Canker and Dieback Diseases on Apple Trees in Canada.</title>
        <authorList>
            <person name="Ellouze W."/>
            <person name="Ilyukhin E."/>
            <person name="Sulman M."/>
            <person name="Ali S."/>
        </authorList>
    </citation>
    <scope>NUCLEOTIDE SEQUENCE [LARGE SCALE GENOMIC DNA]</scope>
    <source>
        <strain evidence="2 3">M45-28</strain>
    </source>
</reference>
<keyword evidence="3" id="KW-1185">Reference proteome</keyword>
<dbReference type="EMBL" id="JAKEKT020000015">
    <property type="protein sequence ID" value="KAL1646518.1"/>
    <property type="molecule type" value="Genomic_DNA"/>
</dbReference>
<feature type="compositionally biased region" description="Low complexity" evidence="1">
    <location>
        <begin position="31"/>
        <end position="65"/>
    </location>
</feature>
<accession>A0ABR3TXT8</accession>
<dbReference type="InterPro" id="IPR022036">
    <property type="entry name" value="DUF3605"/>
</dbReference>
<dbReference type="PANTHER" id="PTHR35020">
    <property type="entry name" value="N-ACETYLGLUCOSAMINE-INDUCED PROTEIN 1"/>
    <property type="match status" value="1"/>
</dbReference>
<evidence type="ECO:0008006" key="4">
    <source>
        <dbReference type="Google" id="ProtNLM"/>
    </source>
</evidence>
<dbReference type="Pfam" id="PF12239">
    <property type="entry name" value="DUF3605"/>
    <property type="match status" value="1"/>
</dbReference>
<organism evidence="2 3">
    <name type="scientific">Diplodia intermedia</name>
    <dbReference type="NCBI Taxonomy" id="856260"/>
    <lineage>
        <taxon>Eukaryota</taxon>
        <taxon>Fungi</taxon>
        <taxon>Dikarya</taxon>
        <taxon>Ascomycota</taxon>
        <taxon>Pezizomycotina</taxon>
        <taxon>Dothideomycetes</taxon>
        <taxon>Dothideomycetes incertae sedis</taxon>
        <taxon>Botryosphaeriales</taxon>
        <taxon>Botryosphaeriaceae</taxon>
        <taxon>Diplodia</taxon>
    </lineage>
</organism>
<evidence type="ECO:0000256" key="1">
    <source>
        <dbReference type="SAM" id="MobiDB-lite"/>
    </source>
</evidence>
<dbReference type="PANTHER" id="PTHR35020:SF2">
    <property type="entry name" value="N-ACETYLGLUCOSAMINE-INDUCED PROTEIN 1"/>
    <property type="match status" value="1"/>
</dbReference>